<evidence type="ECO:0000313" key="1">
    <source>
        <dbReference type="EMBL" id="BFM45150.1"/>
    </source>
</evidence>
<organism evidence="1">
    <name type="scientific">Flavobacterium sp. CFS9</name>
    <dbReference type="NCBI Taxonomy" id="3143118"/>
    <lineage>
        <taxon>Bacteria</taxon>
        <taxon>Pseudomonadati</taxon>
        <taxon>Bacteroidota</taxon>
        <taxon>Flavobacteriia</taxon>
        <taxon>Flavobacteriales</taxon>
        <taxon>Flavobacteriaceae</taxon>
        <taxon>Flavobacterium</taxon>
    </lineage>
</organism>
<name>A0AAT9H629_9FLAO</name>
<proteinExistence type="predicted"/>
<dbReference type="RefSeq" id="WP_369616155.1">
    <property type="nucleotide sequence ID" value="NZ_AP031573.1"/>
</dbReference>
<protein>
    <submittedName>
        <fullName evidence="1">Uncharacterized protein</fullName>
    </submittedName>
</protein>
<accession>A0AAT9H629</accession>
<sequence>MSDFLDYGVIKRKIESEVCSEHNEYSKFIKTAKGFQINSCCESFKMKLTEKVKKIITKQTEIAVQKMFKKVFKK</sequence>
<reference evidence="1" key="1">
    <citation type="submission" date="2024-05" db="EMBL/GenBank/DDBJ databases">
        <title>Whole-Genome Sequence of CFS9, a Potential Fish Probiotic Isolated from the Body Surface of Silurus asotus.</title>
        <authorList>
            <person name="Kojima M."/>
            <person name="Tobioka K."/>
            <person name="Yokota K."/>
            <person name="Nakatani H."/>
            <person name="Hori K."/>
            <person name="Tamaru Y."/>
            <person name="Okazaki F."/>
        </authorList>
    </citation>
    <scope>NUCLEOTIDE SEQUENCE</scope>
    <source>
        <strain evidence="1">CFS9</strain>
    </source>
</reference>
<dbReference type="AlphaFoldDB" id="A0AAT9H629"/>
<gene>
    <name evidence="1" type="ORF">CFS9_37910</name>
</gene>
<dbReference type="EMBL" id="AP031573">
    <property type="protein sequence ID" value="BFM45150.1"/>
    <property type="molecule type" value="Genomic_DNA"/>
</dbReference>